<reference evidence="1" key="1">
    <citation type="journal article" date="2019" name="Environ. Microbiol.">
        <title>Fungal ecological strategies reflected in gene transcription - a case study of two litter decomposers.</title>
        <authorList>
            <person name="Barbi F."/>
            <person name="Kohler A."/>
            <person name="Barry K."/>
            <person name="Baskaran P."/>
            <person name="Daum C."/>
            <person name="Fauchery L."/>
            <person name="Ihrmark K."/>
            <person name="Kuo A."/>
            <person name="LaButti K."/>
            <person name="Lipzen A."/>
            <person name="Morin E."/>
            <person name="Grigoriev I.V."/>
            <person name="Henrissat B."/>
            <person name="Lindahl B."/>
            <person name="Martin F."/>
        </authorList>
    </citation>
    <scope>NUCLEOTIDE SEQUENCE</scope>
    <source>
        <strain evidence="1">JB14</strain>
    </source>
</reference>
<protein>
    <submittedName>
        <fullName evidence="1">Uncharacterized protein</fullName>
    </submittedName>
</protein>
<keyword evidence="2" id="KW-1185">Reference proteome</keyword>
<gene>
    <name evidence="1" type="ORF">BT96DRAFT_946514</name>
</gene>
<dbReference type="EMBL" id="ML769676">
    <property type="protein sequence ID" value="KAE9389946.1"/>
    <property type="molecule type" value="Genomic_DNA"/>
</dbReference>
<evidence type="ECO:0000313" key="2">
    <source>
        <dbReference type="Proteomes" id="UP000799118"/>
    </source>
</evidence>
<name>A0A6A4GWY2_9AGAR</name>
<proteinExistence type="predicted"/>
<sequence>MTNSVVSFCSMPLFREPIASLIRDAWKLKSALYSKVSKSDIQQLLVAVKKQEREVSNSMDDSSPKILAVSSNHLFWPPTHRCICVTLLRQARDAVATFHCF</sequence>
<accession>A0A6A4GWY2</accession>
<dbReference type="AlphaFoldDB" id="A0A6A4GWY2"/>
<organism evidence="1 2">
    <name type="scientific">Gymnopus androsaceus JB14</name>
    <dbReference type="NCBI Taxonomy" id="1447944"/>
    <lineage>
        <taxon>Eukaryota</taxon>
        <taxon>Fungi</taxon>
        <taxon>Dikarya</taxon>
        <taxon>Basidiomycota</taxon>
        <taxon>Agaricomycotina</taxon>
        <taxon>Agaricomycetes</taxon>
        <taxon>Agaricomycetidae</taxon>
        <taxon>Agaricales</taxon>
        <taxon>Marasmiineae</taxon>
        <taxon>Omphalotaceae</taxon>
        <taxon>Gymnopus</taxon>
    </lineage>
</organism>
<dbReference type="Proteomes" id="UP000799118">
    <property type="component" value="Unassembled WGS sequence"/>
</dbReference>
<evidence type="ECO:0000313" key="1">
    <source>
        <dbReference type="EMBL" id="KAE9389946.1"/>
    </source>
</evidence>